<evidence type="ECO:0000313" key="4">
    <source>
        <dbReference type="Proteomes" id="UP000886653"/>
    </source>
</evidence>
<reference evidence="3" key="1">
    <citation type="submission" date="2013-11" db="EMBL/GenBank/DDBJ databases">
        <title>Genome sequence of the fusiform rust pathogen reveals effectors for host alternation and coevolution with pine.</title>
        <authorList>
            <consortium name="DOE Joint Genome Institute"/>
            <person name="Smith K."/>
            <person name="Pendleton A."/>
            <person name="Kubisiak T."/>
            <person name="Anderson C."/>
            <person name="Salamov A."/>
            <person name="Aerts A."/>
            <person name="Riley R."/>
            <person name="Clum A."/>
            <person name="Lindquist E."/>
            <person name="Ence D."/>
            <person name="Campbell M."/>
            <person name="Kronenberg Z."/>
            <person name="Feau N."/>
            <person name="Dhillon B."/>
            <person name="Hamelin R."/>
            <person name="Burleigh J."/>
            <person name="Smith J."/>
            <person name="Yandell M."/>
            <person name="Nelson C."/>
            <person name="Grigoriev I."/>
            <person name="Davis J."/>
        </authorList>
    </citation>
    <scope>NUCLEOTIDE SEQUENCE</scope>
    <source>
        <strain evidence="3">G11</strain>
    </source>
</reference>
<sequence>MPPLDSSTKAKFKYLHRLPKLHTTPNFYQLPYLLKSSTMLLGVLSIFVFATLVPTAAVAGLNSPAPKQCTRYANAESNSMSSTPAPESVPTPS</sequence>
<dbReference type="Proteomes" id="UP000886653">
    <property type="component" value="Unassembled WGS sequence"/>
</dbReference>
<feature type="region of interest" description="Disordered" evidence="1">
    <location>
        <begin position="72"/>
        <end position="93"/>
    </location>
</feature>
<organism evidence="3 4">
    <name type="scientific">Cronartium quercuum f. sp. fusiforme G11</name>
    <dbReference type="NCBI Taxonomy" id="708437"/>
    <lineage>
        <taxon>Eukaryota</taxon>
        <taxon>Fungi</taxon>
        <taxon>Dikarya</taxon>
        <taxon>Basidiomycota</taxon>
        <taxon>Pucciniomycotina</taxon>
        <taxon>Pucciniomycetes</taxon>
        <taxon>Pucciniales</taxon>
        <taxon>Coleosporiaceae</taxon>
        <taxon>Cronartium</taxon>
    </lineage>
</organism>
<name>A0A9P6NNC0_9BASI</name>
<keyword evidence="2" id="KW-0812">Transmembrane</keyword>
<dbReference type="EMBL" id="MU167257">
    <property type="protein sequence ID" value="KAG0146660.1"/>
    <property type="molecule type" value="Genomic_DNA"/>
</dbReference>
<accession>A0A9P6NNC0</accession>
<keyword evidence="4" id="KW-1185">Reference proteome</keyword>
<evidence type="ECO:0000256" key="2">
    <source>
        <dbReference type="SAM" id="Phobius"/>
    </source>
</evidence>
<gene>
    <name evidence="3" type="ORF">CROQUDRAFT_106945</name>
</gene>
<comment type="caution">
    <text evidence="3">The sequence shown here is derived from an EMBL/GenBank/DDBJ whole genome shotgun (WGS) entry which is preliminary data.</text>
</comment>
<feature type="transmembrane region" description="Helical" evidence="2">
    <location>
        <begin position="39"/>
        <end position="61"/>
    </location>
</feature>
<keyword evidence="2" id="KW-1133">Transmembrane helix</keyword>
<protein>
    <submittedName>
        <fullName evidence="3">Uncharacterized protein</fullName>
    </submittedName>
</protein>
<evidence type="ECO:0000256" key="1">
    <source>
        <dbReference type="SAM" id="MobiDB-lite"/>
    </source>
</evidence>
<dbReference type="AlphaFoldDB" id="A0A9P6NNC0"/>
<evidence type="ECO:0000313" key="3">
    <source>
        <dbReference type="EMBL" id="KAG0146660.1"/>
    </source>
</evidence>
<proteinExistence type="predicted"/>
<keyword evidence="2" id="KW-0472">Membrane</keyword>
<feature type="compositionally biased region" description="Polar residues" evidence="1">
    <location>
        <begin position="75"/>
        <end position="85"/>
    </location>
</feature>